<keyword evidence="3" id="KW-1185">Reference proteome</keyword>
<evidence type="ECO:0000313" key="3">
    <source>
        <dbReference type="Proteomes" id="UP000078561"/>
    </source>
</evidence>
<gene>
    <name evidence="2" type="primary">ABSGL_09891.1 scaffold 11783</name>
</gene>
<sequence length="239" mass="26205">MASPADSSCWRFEALVDDIAEPLTTTHVPSPSTHTSRILLVETNTPPSQHRQQQQRLERLTLQEVAHSPTYYDTASLSYQTSYASTQSAASRPPSFSPPPSPAVTTTMPHRPSWTASMESTKDPFPPFVVDSDSIPLGWLRPSLSPTALLDINQSTTPSHFVFLGFGNTELLTALFGLKGTWDSDTLCERSFFFNVDDEQKAMATLVTPGNDTSYLENLMLNRIGITSILVTLPANATV</sequence>
<evidence type="ECO:0000256" key="1">
    <source>
        <dbReference type="SAM" id="MobiDB-lite"/>
    </source>
</evidence>
<dbReference type="STRING" id="4829.A0A163JYW3"/>
<dbReference type="OrthoDB" id="2290726at2759"/>
<protein>
    <submittedName>
        <fullName evidence="2">Uncharacterized protein</fullName>
    </submittedName>
</protein>
<organism evidence="2">
    <name type="scientific">Absidia glauca</name>
    <name type="common">Pin mould</name>
    <dbReference type="NCBI Taxonomy" id="4829"/>
    <lineage>
        <taxon>Eukaryota</taxon>
        <taxon>Fungi</taxon>
        <taxon>Fungi incertae sedis</taxon>
        <taxon>Mucoromycota</taxon>
        <taxon>Mucoromycotina</taxon>
        <taxon>Mucoromycetes</taxon>
        <taxon>Mucorales</taxon>
        <taxon>Cunninghamellaceae</taxon>
        <taxon>Absidia</taxon>
    </lineage>
</organism>
<feature type="region of interest" description="Disordered" evidence="1">
    <location>
        <begin position="88"/>
        <end position="119"/>
    </location>
</feature>
<evidence type="ECO:0000313" key="2">
    <source>
        <dbReference type="EMBL" id="SAM04031.1"/>
    </source>
</evidence>
<dbReference type="InParanoid" id="A0A163JYW3"/>
<accession>A0A163JYW3</accession>
<name>A0A163JYW3_ABSGL</name>
<dbReference type="EMBL" id="LT554349">
    <property type="protein sequence ID" value="SAM04031.1"/>
    <property type="molecule type" value="Genomic_DNA"/>
</dbReference>
<dbReference type="Proteomes" id="UP000078561">
    <property type="component" value="Unassembled WGS sequence"/>
</dbReference>
<feature type="compositionally biased region" description="Polar residues" evidence="1">
    <location>
        <begin position="104"/>
        <end position="119"/>
    </location>
</feature>
<proteinExistence type="predicted"/>
<reference evidence="2" key="1">
    <citation type="submission" date="2016-04" db="EMBL/GenBank/DDBJ databases">
        <authorList>
            <person name="Evans L.H."/>
            <person name="Alamgir A."/>
            <person name="Owens N."/>
            <person name="Weber N.D."/>
            <person name="Virtaneva K."/>
            <person name="Barbian K."/>
            <person name="Babar A."/>
            <person name="Rosenke K."/>
        </authorList>
    </citation>
    <scope>NUCLEOTIDE SEQUENCE [LARGE SCALE GENOMIC DNA]</scope>
    <source>
        <strain evidence="2">CBS 101.48</strain>
    </source>
</reference>
<dbReference type="AlphaFoldDB" id="A0A163JYW3"/>